<dbReference type="Proteomes" id="UP000520814">
    <property type="component" value="Unassembled WGS sequence"/>
</dbReference>
<reference evidence="1 2" key="1">
    <citation type="submission" date="2020-08" db="EMBL/GenBank/DDBJ databases">
        <title>Genomic Encyclopedia of Type Strains, Phase IV (KMG-IV): sequencing the most valuable type-strain genomes for metagenomic binning, comparative biology and taxonomic classification.</title>
        <authorList>
            <person name="Goeker M."/>
        </authorList>
    </citation>
    <scope>NUCLEOTIDE SEQUENCE [LARGE SCALE GENOMIC DNA]</scope>
    <source>
        <strain evidence="1 2">DSM 23562</strain>
    </source>
</reference>
<sequence length="158" mass="18903">MVTLAEAPADFVDHLPQIPESELTILWHCDYYDGPRSGVMHYQSKPYWFTIRERADIFEHYTDDEGQKWIAWHQHFLLVELTAAQFDELQWRNELFRRLVGTYWDYDVEGRRAGGQFHPSSSQQKFYSLIKYMKSVDLSQNQVIGWFEWVSHAEAEHE</sequence>
<organism evidence="1 2">
    <name type="scientific">Armatimonas rosea</name>
    <dbReference type="NCBI Taxonomy" id="685828"/>
    <lineage>
        <taxon>Bacteria</taxon>
        <taxon>Bacillati</taxon>
        <taxon>Armatimonadota</taxon>
        <taxon>Armatimonadia</taxon>
        <taxon>Armatimonadales</taxon>
        <taxon>Armatimonadaceae</taxon>
        <taxon>Armatimonas</taxon>
    </lineage>
</organism>
<name>A0A7W9SKM1_ARMRO</name>
<gene>
    <name evidence="1" type="ORF">HNQ39_000133</name>
</gene>
<comment type="caution">
    <text evidence="1">The sequence shown here is derived from an EMBL/GenBank/DDBJ whole genome shotgun (WGS) entry which is preliminary data.</text>
</comment>
<accession>A0A7W9SKM1</accession>
<evidence type="ECO:0000313" key="2">
    <source>
        <dbReference type="Proteomes" id="UP000520814"/>
    </source>
</evidence>
<keyword evidence="2" id="KW-1185">Reference proteome</keyword>
<evidence type="ECO:0000313" key="1">
    <source>
        <dbReference type="EMBL" id="MBB6048371.1"/>
    </source>
</evidence>
<proteinExistence type="predicted"/>
<dbReference type="AlphaFoldDB" id="A0A7W9SKM1"/>
<dbReference type="EMBL" id="JACHGW010000001">
    <property type="protein sequence ID" value="MBB6048371.1"/>
    <property type="molecule type" value="Genomic_DNA"/>
</dbReference>
<protein>
    <submittedName>
        <fullName evidence="1">Uncharacterized protein</fullName>
    </submittedName>
</protein>
<dbReference type="RefSeq" id="WP_184191899.1">
    <property type="nucleotide sequence ID" value="NZ_JACHGW010000001.1"/>
</dbReference>